<dbReference type="PANTHER" id="PTHR14421">
    <property type="entry name" value="SPERMATOGENESIS-ASSOCIATED PROTEIN 1"/>
    <property type="match status" value="1"/>
</dbReference>
<protein>
    <submittedName>
        <fullName evidence="2">Uncharacterized protein</fullName>
    </submittedName>
</protein>
<dbReference type="PANTHER" id="PTHR14421:SF3">
    <property type="entry name" value="SPERMATOGENESIS-ASSOCIATED PROTEIN 1"/>
    <property type="match status" value="1"/>
</dbReference>
<feature type="region of interest" description="Disordered" evidence="1">
    <location>
        <begin position="219"/>
        <end position="238"/>
    </location>
</feature>
<feature type="compositionally biased region" description="Polar residues" evidence="1">
    <location>
        <begin position="302"/>
        <end position="333"/>
    </location>
</feature>
<dbReference type="AlphaFoldDB" id="A0A9D4KWI5"/>
<evidence type="ECO:0000256" key="1">
    <source>
        <dbReference type="SAM" id="MobiDB-lite"/>
    </source>
</evidence>
<feature type="non-terminal residue" evidence="2">
    <location>
        <position position="1"/>
    </location>
</feature>
<feature type="compositionally biased region" description="Basic and acidic residues" evidence="1">
    <location>
        <begin position="464"/>
        <end position="473"/>
    </location>
</feature>
<accession>A0A9D4KWI5</accession>
<comment type="caution">
    <text evidence="2">The sequence shown here is derived from an EMBL/GenBank/DDBJ whole genome shotgun (WGS) entry which is preliminary data.</text>
</comment>
<reference evidence="2" key="2">
    <citation type="submission" date="2020-11" db="EMBL/GenBank/DDBJ databases">
        <authorList>
            <person name="McCartney M.A."/>
            <person name="Auch B."/>
            <person name="Kono T."/>
            <person name="Mallez S."/>
            <person name="Becker A."/>
            <person name="Gohl D.M."/>
            <person name="Silverstein K.A.T."/>
            <person name="Koren S."/>
            <person name="Bechman K.B."/>
            <person name="Herman A."/>
            <person name="Abrahante J.E."/>
            <person name="Garbe J."/>
        </authorList>
    </citation>
    <scope>NUCLEOTIDE SEQUENCE</scope>
    <source>
        <strain evidence="2">Duluth1</strain>
        <tissue evidence="2">Whole animal</tissue>
    </source>
</reference>
<evidence type="ECO:0000313" key="3">
    <source>
        <dbReference type="Proteomes" id="UP000828390"/>
    </source>
</evidence>
<gene>
    <name evidence="2" type="ORF">DPMN_089753</name>
</gene>
<name>A0A9D4KWI5_DREPO</name>
<feature type="compositionally biased region" description="Low complexity" evidence="1">
    <location>
        <begin position="355"/>
        <end position="372"/>
    </location>
</feature>
<evidence type="ECO:0000313" key="2">
    <source>
        <dbReference type="EMBL" id="KAH3847432.1"/>
    </source>
</evidence>
<feature type="compositionally biased region" description="Basic and acidic residues" evidence="1">
    <location>
        <begin position="429"/>
        <end position="453"/>
    </location>
</feature>
<reference evidence="2" key="1">
    <citation type="journal article" date="2019" name="bioRxiv">
        <title>The Genome of the Zebra Mussel, Dreissena polymorpha: A Resource for Invasive Species Research.</title>
        <authorList>
            <person name="McCartney M.A."/>
            <person name="Auch B."/>
            <person name="Kono T."/>
            <person name="Mallez S."/>
            <person name="Zhang Y."/>
            <person name="Obille A."/>
            <person name="Becker A."/>
            <person name="Abrahante J.E."/>
            <person name="Garbe J."/>
            <person name="Badalamenti J.P."/>
            <person name="Herman A."/>
            <person name="Mangelson H."/>
            <person name="Liachko I."/>
            <person name="Sullivan S."/>
            <person name="Sone E.D."/>
            <person name="Koren S."/>
            <person name="Silverstein K.A.T."/>
            <person name="Beckman K.B."/>
            <person name="Gohl D.M."/>
        </authorList>
    </citation>
    <scope>NUCLEOTIDE SEQUENCE</scope>
    <source>
        <strain evidence="2">Duluth1</strain>
        <tissue evidence="2">Whole animal</tissue>
    </source>
</reference>
<dbReference type="InterPro" id="IPR039062">
    <property type="entry name" value="SPAT1"/>
</dbReference>
<sequence>MSDRMNGYGSDRERRPPSEQMADLHVYLVPPDIWRDKFNNALNQYINDTISIGFIRVHPEMKVYALRDEIDQQLGTELVPREYVFLKSVGRSLTRLKSKQEATLKVKHFLPPQAYAPELYLLEATPEVRQAIAASSEGSTRPQTRTSYEYEFQPTGNSKSEDVVANAKHSHLPNGAGLHSYYPTLPQISHTPYPQQAPTPLLTKTSPTPRIEDYHTEDYHNHRQDGSYHHDDEADMPEMRSPMKQNVFKTTNQPANVPGPQNSPQQHIYKAYQTKPPIENIQTDLDQPHSQFYPDPHEINDAYQNNPATTHNHNPRVSQTSYQNNPGKTSYQNHTEKPSYHDPQERPKQYPEEPTNSSNTNASTNTGTININRPPRDLRVSHPPPVNSDPHLDPSLHHMASSPRRQQGSGPDRGQDEYLPPLSATPPHGDSDKARGGKPGRSDNHGNHHKNEEDSGIAGFSPETYRENEPLDR</sequence>
<dbReference type="EMBL" id="JAIWYP010000003">
    <property type="protein sequence ID" value="KAH3847432.1"/>
    <property type="molecule type" value="Genomic_DNA"/>
</dbReference>
<organism evidence="2 3">
    <name type="scientific">Dreissena polymorpha</name>
    <name type="common">Zebra mussel</name>
    <name type="synonym">Mytilus polymorpha</name>
    <dbReference type="NCBI Taxonomy" id="45954"/>
    <lineage>
        <taxon>Eukaryota</taxon>
        <taxon>Metazoa</taxon>
        <taxon>Spiralia</taxon>
        <taxon>Lophotrochozoa</taxon>
        <taxon>Mollusca</taxon>
        <taxon>Bivalvia</taxon>
        <taxon>Autobranchia</taxon>
        <taxon>Heteroconchia</taxon>
        <taxon>Euheterodonta</taxon>
        <taxon>Imparidentia</taxon>
        <taxon>Neoheterodontei</taxon>
        <taxon>Myida</taxon>
        <taxon>Dreissenoidea</taxon>
        <taxon>Dreissenidae</taxon>
        <taxon>Dreissena</taxon>
    </lineage>
</organism>
<feature type="region of interest" description="Disordered" evidence="1">
    <location>
        <begin position="281"/>
        <end position="473"/>
    </location>
</feature>
<dbReference type="Proteomes" id="UP000828390">
    <property type="component" value="Unassembled WGS sequence"/>
</dbReference>
<feature type="compositionally biased region" description="Basic and acidic residues" evidence="1">
    <location>
        <begin position="219"/>
        <end position="232"/>
    </location>
</feature>
<feature type="compositionally biased region" description="Basic and acidic residues" evidence="1">
    <location>
        <begin position="334"/>
        <end position="351"/>
    </location>
</feature>
<keyword evidence="3" id="KW-1185">Reference proteome</keyword>
<proteinExistence type="predicted"/>
<feature type="compositionally biased region" description="Polar residues" evidence="1">
    <location>
        <begin position="281"/>
        <end position="290"/>
    </location>
</feature>